<dbReference type="Proteomes" id="UP000800235">
    <property type="component" value="Unassembled WGS sequence"/>
</dbReference>
<gene>
    <name evidence="1" type="ORF">EJ08DRAFT_189830</name>
</gene>
<accession>A0A9P4NT26</accession>
<evidence type="ECO:0000313" key="1">
    <source>
        <dbReference type="EMBL" id="KAF2431172.1"/>
    </source>
</evidence>
<name>A0A9P4NT26_9PEZI</name>
<keyword evidence="2" id="KW-1185">Reference proteome</keyword>
<organism evidence="1 2">
    <name type="scientific">Tothia fuscella</name>
    <dbReference type="NCBI Taxonomy" id="1048955"/>
    <lineage>
        <taxon>Eukaryota</taxon>
        <taxon>Fungi</taxon>
        <taxon>Dikarya</taxon>
        <taxon>Ascomycota</taxon>
        <taxon>Pezizomycotina</taxon>
        <taxon>Dothideomycetes</taxon>
        <taxon>Pleosporomycetidae</taxon>
        <taxon>Venturiales</taxon>
        <taxon>Cylindrosympodiaceae</taxon>
        <taxon>Tothia</taxon>
    </lineage>
</organism>
<evidence type="ECO:0000313" key="2">
    <source>
        <dbReference type="Proteomes" id="UP000800235"/>
    </source>
</evidence>
<protein>
    <submittedName>
        <fullName evidence="1">Uncharacterized protein</fullName>
    </submittedName>
</protein>
<proteinExistence type="predicted"/>
<comment type="caution">
    <text evidence="1">The sequence shown here is derived from an EMBL/GenBank/DDBJ whole genome shotgun (WGS) entry which is preliminary data.</text>
</comment>
<dbReference type="EMBL" id="MU007033">
    <property type="protein sequence ID" value="KAF2431172.1"/>
    <property type="molecule type" value="Genomic_DNA"/>
</dbReference>
<reference evidence="1" key="1">
    <citation type="journal article" date="2020" name="Stud. Mycol.">
        <title>101 Dothideomycetes genomes: a test case for predicting lifestyles and emergence of pathogens.</title>
        <authorList>
            <person name="Haridas S."/>
            <person name="Albert R."/>
            <person name="Binder M."/>
            <person name="Bloem J."/>
            <person name="Labutti K."/>
            <person name="Salamov A."/>
            <person name="Andreopoulos B."/>
            <person name="Baker S."/>
            <person name="Barry K."/>
            <person name="Bills G."/>
            <person name="Bluhm B."/>
            <person name="Cannon C."/>
            <person name="Castanera R."/>
            <person name="Culley D."/>
            <person name="Daum C."/>
            <person name="Ezra D."/>
            <person name="Gonzalez J."/>
            <person name="Henrissat B."/>
            <person name="Kuo A."/>
            <person name="Liang C."/>
            <person name="Lipzen A."/>
            <person name="Lutzoni F."/>
            <person name="Magnuson J."/>
            <person name="Mondo S."/>
            <person name="Nolan M."/>
            <person name="Ohm R."/>
            <person name="Pangilinan J."/>
            <person name="Park H.-J."/>
            <person name="Ramirez L."/>
            <person name="Alfaro M."/>
            <person name="Sun H."/>
            <person name="Tritt A."/>
            <person name="Yoshinaga Y."/>
            <person name="Zwiers L.-H."/>
            <person name="Turgeon B."/>
            <person name="Goodwin S."/>
            <person name="Spatafora J."/>
            <person name="Crous P."/>
            <person name="Grigoriev I."/>
        </authorList>
    </citation>
    <scope>NUCLEOTIDE SEQUENCE</scope>
    <source>
        <strain evidence="1">CBS 130266</strain>
    </source>
</reference>
<dbReference type="AlphaFoldDB" id="A0A9P4NT26"/>
<sequence length="337" mass="37047">MRALLSSPLLARKSRAASFSKCGTTQSNHVQMSKNPLDWLHDKIASATVTLEDISSCLNTIWHSNLVVHERDQVIKTVKPASKIVSWLRTSGQIHTMAILGSQRPHKNNRPHLLANMLVLEERQDIILDWLKIESGKPVLYGPVLVNHWLHAEIAHGSGLQGAMKIVLDIFGNSATLSRNMIRACEAAIMPHIKNSAASVDADLYGNFSAALMKSLTWAPSRERDAAFLALCHPATPSSANGLGYVRNLTAKPVAETSAFSVANTRMHIEFCLELANVLIAEDQHENAKFVLQFTQTRFPQYLGIEAVVAAPAEEKRAKLQEDEAANIQQLDGLLAL</sequence>
<dbReference type="OrthoDB" id="5424391at2759"/>